<dbReference type="AlphaFoldDB" id="A0AAQ4EFF3"/>
<dbReference type="EMBL" id="JARKHS020016734">
    <property type="protein sequence ID" value="KAK8773535.1"/>
    <property type="molecule type" value="Genomic_DNA"/>
</dbReference>
<reference evidence="1 2" key="1">
    <citation type="journal article" date="2023" name="Arcadia Sci">
        <title>De novo assembly of a long-read Amblyomma americanum tick genome.</title>
        <authorList>
            <person name="Chou S."/>
            <person name="Poskanzer K.E."/>
            <person name="Rollins M."/>
            <person name="Thuy-Boun P.S."/>
        </authorList>
    </citation>
    <scope>NUCLEOTIDE SEQUENCE [LARGE SCALE GENOMIC DNA]</scope>
    <source>
        <strain evidence="1">F_SG_1</strain>
        <tissue evidence="1">Salivary glands</tissue>
    </source>
</reference>
<dbReference type="Proteomes" id="UP001321473">
    <property type="component" value="Unassembled WGS sequence"/>
</dbReference>
<gene>
    <name evidence="1" type="ORF">V5799_011932</name>
</gene>
<evidence type="ECO:0000313" key="2">
    <source>
        <dbReference type="Proteomes" id="UP001321473"/>
    </source>
</evidence>
<accession>A0AAQ4EFF3</accession>
<organism evidence="1 2">
    <name type="scientific">Amblyomma americanum</name>
    <name type="common">Lone star tick</name>
    <dbReference type="NCBI Taxonomy" id="6943"/>
    <lineage>
        <taxon>Eukaryota</taxon>
        <taxon>Metazoa</taxon>
        <taxon>Ecdysozoa</taxon>
        <taxon>Arthropoda</taxon>
        <taxon>Chelicerata</taxon>
        <taxon>Arachnida</taxon>
        <taxon>Acari</taxon>
        <taxon>Parasitiformes</taxon>
        <taxon>Ixodida</taxon>
        <taxon>Ixodoidea</taxon>
        <taxon>Ixodidae</taxon>
        <taxon>Amblyomminae</taxon>
        <taxon>Amblyomma</taxon>
    </lineage>
</organism>
<name>A0AAQ4EFF3_AMBAM</name>
<sequence>MDRHGASLEGVCAEQPVGGLQLRFLENGTLEITCETGGQKFECLLDKRLTVDVISLPLATAWALREDLENSSLQAALENLPKRLEAYVLRQKQVENTERKHGLHLLRRKLETAGSYTFIRADLVLDFEDYGGIRLDMWYDDFSVRPHRAIVKCRGPSSFTDMVSDKVEGIQDLLQSLPLDEACDVLFATA</sequence>
<protein>
    <submittedName>
        <fullName evidence="1">Uncharacterized protein</fullName>
    </submittedName>
</protein>
<comment type="caution">
    <text evidence="1">The sequence shown here is derived from an EMBL/GenBank/DDBJ whole genome shotgun (WGS) entry which is preliminary data.</text>
</comment>
<evidence type="ECO:0000313" key="1">
    <source>
        <dbReference type="EMBL" id="KAK8773535.1"/>
    </source>
</evidence>
<keyword evidence="2" id="KW-1185">Reference proteome</keyword>
<proteinExistence type="predicted"/>